<dbReference type="InterPro" id="IPR000182">
    <property type="entry name" value="GNAT_dom"/>
</dbReference>
<keyword evidence="2" id="KW-0808">Transferase</keyword>
<organism evidence="2 3">
    <name type="scientific">Dyadobacter chenhuakuii</name>
    <dbReference type="NCBI Taxonomy" id="2909339"/>
    <lineage>
        <taxon>Bacteria</taxon>
        <taxon>Pseudomonadati</taxon>
        <taxon>Bacteroidota</taxon>
        <taxon>Cytophagia</taxon>
        <taxon>Cytophagales</taxon>
        <taxon>Spirosomataceae</taxon>
        <taxon>Dyadobacter</taxon>
    </lineage>
</organism>
<dbReference type="GO" id="GO:0016747">
    <property type="term" value="F:acyltransferase activity, transferring groups other than amino-acyl groups"/>
    <property type="evidence" value="ECO:0007669"/>
    <property type="project" value="InterPro"/>
</dbReference>
<gene>
    <name evidence="2" type="ORF">L0661_12230</name>
</gene>
<evidence type="ECO:0000313" key="3">
    <source>
        <dbReference type="Proteomes" id="UP001139411"/>
    </source>
</evidence>
<dbReference type="SUPFAM" id="SSF55729">
    <property type="entry name" value="Acyl-CoA N-acyltransferases (Nat)"/>
    <property type="match status" value="1"/>
</dbReference>
<reference evidence="2" key="1">
    <citation type="submission" date="2022-01" db="EMBL/GenBank/DDBJ databases">
        <title>Novel species in genus Dyadobacter.</title>
        <authorList>
            <person name="Ma C."/>
        </authorList>
    </citation>
    <scope>NUCLEOTIDE SEQUENCE</scope>
    <source>
        <strain evidence="2">CY357</strain>
    </source>
</reference>
<dbReference type="EMBL" id="JAKFFV010000007">
    <property type="protein sequence ID" value="MCF2499080.1"/>
    <property type="molecule type" value="Genomic_DNA"/>
</dbReference>
<dbReference type="Pfam" id="PF13673">
    <property type="entry name" value="Acetyltransf_10"/>
    <property type="match status" value="1"/>
</dbReference>
<proteinExistence type="predicted"/>
<dbReference type="RefSeq" id="WP_235177993.1">
    <property type="nucleotide sequence ID" value="NZ_JAKFFV010000007.1"/>
</dbReference>
<dbReference type="Proteomes" id="UP001139411">
    <property type="component" value="Unassembled WGS sequence"/>
</dbReference>
<evidence type="ECO:0000259" key="1">
    <source>
        <dbReference type="PROSITE" id="PS51186"/>
    </source>
</evidence>
<dbReference type="InterPro" id="IPR016181">
    <property type="entry name" value="Acyl_CoA_acyltransferase"/>
</dbReference>
<dbReference type="PROSITE" id="PS51186">
    <property type="entry name" value="GNAT"/>
    <property type="match status" value="1"/>
</dbReference>
<keyword evidence="2" id="KW-0012">Acyltransferase</keyword>
<comment type="caution">
    <text evidence="2">The sequence shown here is derived from an EMBL/GenBank/DDBJ whole genome shotgun (WGS) entry which is preliminary data.</text>
</comment>
<feature type="domain" description="N-acetyltransferase" evidence="1">
    <location>
        <begin position="10"/>
        <end position="166"/>
    </location>
</feature>
<protein>
    <submittedName>
        <fullName evidence="2">GNAT family N-acetyltransferase</fullName>
        <ecNumber evidence="2">2.3.1.-</ecNumber>
    </submittedName>
</protein>
<dbReference type="AlphaFoldDB" id="A0A9X1QC94"/>
<dbReference type="Gene3D" id="3.40.630.30">
    <property type="match status" value="1"/>
</dbReference>
<name>A0A9X1QC94_9BACT</name>
<accession>A0A9X1QC94</accession>
<dbReference type="EC" id="2.3.1.-" evidence="2"/>
<evidence type="ECO:0000313" key="2">
    <source>
        <dbReference type="EMBL" id="MCF2499080.1"/>
    </source>
</evidence>
<sequence length="167" mass="19350">MEFTPGHPEITLRRIDQSDMPSLLAMYASTREEEMSKVPGWSETMKREFIKSQFDAQHSHYQKNYSGADFWVICKNKSSAGRLYVHENFQGRGMRIIDITLLPAFRNYGIGSSILKDLMQLSTQSEKPLSIHVESFNPAKNLYNRLGFNKISETNGVYHLMEWKHTI</sequence>